<dbReference type="AlphaFoldDB" id="A0A453SIT5"/>
<reference evidence="1" key="4">
    <citation type="submission" date="2019-03" db="UniProtKB">
        <authorList>
            <consortium name="EnsemblPlants"/>
        </authorList>
    </citation>
    <scope>IDENTIFICATION</scope>
</reference>
<reference evidence="2" key="2">
    <citation type="journal article" date="2017" name="Nat. Plants">
        <title>The Aegilops tauschii genome reveals multiple impacts of transposons.</title>
        <authorList>
            <person name="Zhao G."/>
            <person name="Zou C."/>
            <person name="Li K."/>
            <person name="Wang K."/>
            <person name="Li T."/>
            <person name="Gao L."/>
            <person name="Zhang X."/>
            <person name="Wang H."/>
            <person name="Yang Z."/>
            <person name="Liu X."/>
            <person name="Jiang W."/>
            <person name="Mao L."/>
            <person name="Kong X."/>
            <person name="Jiao Y."/>
            <person name="Jia J."/>
        </authorList>
    </citation>
    <scope>NUCLEOTIDE SEQUENCE [LARGE SCALE GENOMIC DNA]</scope>
    <source>
        <strain evidence="2">cv. AL8/78</strain>
    </source>
</reference>
<dbReference type="EnsemblPlants" id="AET7Gv20962600.16">
    <property type="protein sequence ID" value="AET7Gv20962600.16"/>
    <property type="gene ID" value="AET7Gv20962600"/>
</dbReference>
<dbReference type="EnsemblPlants" id="AET7Gv20962600.35">
    <property type="protein sequence ID" value="AET7Gv20962600.35"/>
    <property type="gene ID" value="AET7Gv20962600"/>
</dbReference>
<dbReference type="EnsemblPlants" id="AET7Gv20962600.28">
    <property type="protein sequence ID" value="AET7Gv20962600.28"/>
    <property type="gene ID" value="AET7Gv20962600"/>
</dbReference>
<dbReference type="Gramene" id="AET7Gv20962600.10">
    <property type="protein sequence ID" value="AET7Gv20962600.10"/>
    <property type="gene ID" value="AET7Gv20962600"/>
</dbReference>
<dbReference type="Proteomes" id="UP000015105">
    <property type="component" value="Chromosome 7D"/>
</dbReference>
<dbReference type="EnsemblPlants" id="AET7Gv20962600.14">
    <property type="protein sequence ID" value="AET7Gv20962600.14"/>
    <property type="gene ID" value="AET7Gv20962600"/>
</dbReference>
<organism evidence="1 2">
    <name type="scientific">Aegilops tauschii subsp. strangulata</name>
    <name type="common">Goatgrass</name>
    <dbReference type="NCBI Taxonomy" id="200361"/>
    <lineage>
        <taxon>Eukaryota</taxon>
        <taxon>Viridiplantae</taxon>
        <taxon>Streptophyta</taxon>
        <taxon>Embryophyta</taxon>
        <taxon>Tracheophyta</taxon>
        <taxon>Spermatophyta</taxon>
        <taxon>Magnoliopsida</taxon>
        <taxon>Liliopsida</taxon>
        <taxon>Poales</taxon>
        <taxon>Poaceae</taxon>
        <taxon>BOP clade</taxon>
        <taxon>Pooideae</taxon>
        <taxon>Triticodae</taxon>
        <taxon>Triticeae</taxon>
        <taxon>Triticinae</taxon>
        <taxon>Aegilops</taxon>
    </lineage>
</organism>
<sequence>MYKFSADLASRANETDGQISLLEEGDGGMEKLSSWRAVCTTPATTPATSASRPSATVTPPRLQAASMICISGASLSDLWLHPMDVQAMAGGAAPAERCYCWTMTTAPPSSPSSSPPTTKIIWSEPLFPLLSLYMSCSPRLIQTSEFPLYISSFRDSALEWMEHNIFLLGKFVSQHMYVMYQEVARRTLCTILYCMCLHCITRTIFQFLFNLIEEEYRVSDH</sequence>
<keyword evidence="2" id="KW-1185">Reference proteome</keyword>
<reference evidence="1" key="3">
    <citation type="journal article" date="2017" name="Nature">
        <title>Genome sequence of the progenitor of the wheat D genome Aegilops tauschii.</title>
        <authorList>
            <person name="Luo M.C."/>
            <person name="Gu Y.Q."/>
            <person name="Puiu D."/>
            <person name="Wang H."/>
            <person name="Twardziok S.O."/>
            <person name="Deal K.R."/>
            <person name="Huo N."/>
            <person name="Zhu T."/>
            <person name="Wang L."/>
            <person name="Wang Y."/>
            <person name="McGuire P.E."/>
            <person name="Liu S."/>
            <person name="Long H."/>
            <person name="Ramasamy R.K."/>
            <person name="Rodriguez J.C."/>
            <person name="Van S.L."/>
            <person name="Yuan L."/>
            <person name="Wang Z."/>
            <person name="Xia Z."/>
            <person name="Xiao L."/>
            <person name="Anderson O.D."/>
            <person name="Ouyang S."/>
            <person name="Liang Y."/>
            <person name="Zimin A.V."/>
            <person name="Pertea G."/>
            <person name="Qi P."/>
            <person name="Bennetzen J.L."/>
            <person name="Dai X."/>
            <person name="Dawson M.W."/>
            <person name="Muller H.G."/>
            <person name="Kugler K."/>
            <person name="Rivarola-Duarte L."/>
            <person name="Spannagl M."/>
            <person name="Mayer K.F.X."/>
            <person name="Lu F.H."/>
            <person name="Bevan M.W."/>
            <person name="Leroy P."/>
            <person name="Li P."/>
            <person name="You F.M."/>
            <person name="Sun Q."/>
            <person name="Liu Z."/>
            <person name="Lyons E."/>
            <person name="Wicker T."/>
            <person name="Salzberg S.L."/>
            <person name="Devos K.M."/>
            <person name="Dvorak J."/>
        </authorList>
    </citation>
    <scope>NUCLEOTIDE SEQUENCE [LARGE SCALE GENOMIC DNA]</scope>
    <source>
        <strain evidence="1">cv. AL8/78</strain>
    </source>
</reference>
<dbReference type="EnsemblPlants" id="AET7Gv20962600.22">
    <property type="protein sequence ID" value="AET7Gv20962600.22"/>
    <property type="gene ID" value="AET7Gv20962600"/>
</dbReference>
<dbReference type="Gramene" id="AET7Gv20962600.28">
    <property type="protein sequence ID" value="AET7Gv20962600.28"/>
    <property type="gene ID" value="AET7Gv20962600"/>
</dbReference>
<dbReference type="Gramene" id="AET7Gv20962600.22">
    <property type="protein sequence ID" value="AET7Gv20962600.22"/>
    <property type="gene ID" value="AET7Gv20962600"/>
</dbReference>
<dbReference type="Gramene" id="AET7Gv20962600.16">
    <property type="protein sequence ID" value="AET7Gv20962600.16"/>
    <property type="gene ID" value="AET7Gv20962600"/>
</dbReference>
<protein>
    <submittedName>
        <fullName evidence="1">Uncharacterized protein</fullName>
    </submittedName>
</protein>
<accession>A0A453SIT5</accession>
<reference evidence="1" key="5">
    <citation type="journal article" date="2021" name="G3 (Bethesda)">
        <title>Aegilops tauschii genome assembly Aet v5.0 features greater sequence contiguity and improved annotation.</title>
        <authorList>
            <person name="Wang L."/>
            <person name="Zhu T."/>
            <person name="Rodriguez J.C."/>
            <person name="Deal K.R."/>
            <person name="Dubcovsky J."/>
            <person name="McGuire P.E."/>
            <person name="Lux T."/>
            <person name="Spannagl M."/>
            <person name="Mayer K.F.X."/>
            <person name="Baldrich P."/>
            <person name="Meyers B.C."/>
            <person name="Huo N."/>
            <person name="Gu Y.Q."/>
            <person name="Zhou H."/>
            <person name="Devos K.M."/>
            <person name="Bennetzen J.L."/>
            <person name="Unver T."/>
            <person name="Budak H."/>
            <person name="Gulick P.J."/>
            <person name="Galiba G."/>
            <person name="Kalapos B."/>
            <person name="Nelson D.R."/>
            <person name="Li P."/>
            <person name="You F.M."/>
            <person name="Luo M.C."/>
            <person name="Dvorak J."/>
        </authorList>
    </citation>
    <scope>NUCLEOTIDE SEQUENCE [LARGE SCALE GENOMIC DNA]</scope>
    <source>
        <strain evidence="1">cv. AL8/78</strain>
    </source>
</reference>
<name>A0A453SIT5_AEGTS</name>
<reference evidence="2" key="1">
    <citation type="journal article" date="2014" name="Science">
        <title>Ancient hybridizations among the ancestral genomes of bread wheat.</title>
        <authorList>
            <consortium name="International Wheat Genome Sequencing Consortium,"/>
            <person name="Marcussen T."/>
            <person name="Sandve S.R."/>
            <person name="Heier L."/>
            <person name="Spannagl M."/>
            <person name="Pfeifer M."/>
            <person name="Jakobsen K.S."/>
            <person name="Wulff B.B."/>
            <person name="Steuernagel B."/>
            <person name="Mayer K.F."/>
            <person name="Olsen O.A."/>
        </authorList>
    </citation>
    <scope>NUCLEOTIDE SEQUENCE [LARGE SCALE GENOMIC DNA]</scope>
    <source>
        <strain evidence="2">cv. AL8/78</strain>
    </source>
</reference>
<dbReference type="EnsemblPlants" id="AET7Gv20962600.17">
    <property type="protein sequence ID" value="AET7Gv20962600.17"/>
    <property type="gene ID" value="AET7Gv20962600"/>
</dbReference>
<dbReference type="Gramene" id="AET7Gv20962600.35">
    <property type="protein sequence ID" value="AET7Gv20962600.35"/>
    <property type="gene ID" value="AET7Gv20962600"/>
</dbReference>
<evidence type="ECO:0000313" key="2">
    <source>
        <dbReference type="Proteomes" id="UP000015105"/>
    </source>
</evidence>
<dbReference type="Gramene" id="AET7Gv20962600.14">
    <property type="protein sequence ID" value="AET7Gv20962600.14"/>
    <property type="gene ID" value="AET7Gv20962600"/>
</dbReference>
<dbReference type="EnsemblPlants" id="AET7Gv20962600.10">
    <property type="protein sequence ID" value="AET7Gv20962600.10"/>
    <property type="gene ID" value="AET7Gv20962600"/>
</dbReference>
<dbReference type="Gramene" id="AET7Gv20962600.17">
    <property type="protein sequence ID" value="AET7Gv20962600.17"/>
    <property type="gene ID" value="AET7Gv20962600"/>
</dbReference>
<evidence type="ECO:0000313" key="1">
    <source>
        <dbReference type="EnsemblPlants" id="AET7Gv20962600.10"/>
    </source>
</evidence>
<proteinExistence type="predicted"/>